<dbReference type="eggNOG" id="COG2226">
    <property type="taxonomic scope" value="Bacteria"/>
</dbReference>
<evidence type="ECO:0000313" key="5">
    <source>
        <dbReference type="Proteomes" id="UP000000844"/>
    </source>
</evidence>
<dbReference type="CDD" id="cd02440">
    <property type="entry name" value="AdoMet_MTases"/>
    <property type="match status" value="1"/>
</dbReference>
<evidence type="ECO:0000313" key="4">
    <source>
        <dbReference type="EMBL" id="ADD40019.1"/>
    </source>
</evidence>
<accession>D3Q349</accession>
<dbReference type="PANTHER" id="PTHR44942:SF4">
    <property type="entry name" value="METHYLTRANSFERASE TYPE 11 DOMAIN-CONTAINING PROTEIN"/>
    <property type="match status" value="1"/>
</dbReference>
<keyword evidence="5" id="KW-1185">Reference proteome</keyword>
<reference evidence="4 5" key="1">
    <citation type="journal article" date="2009" name="Stand. Genomic Sci.">
        <title>Complete genome sequence of Stackebrandtia nassauensis type strain (LLR-40K-21).</title>
        <authorList>
            <person name="Munk C."/>
            <person name="Lapidus A."/>
            <person name="Copeland A."/>
            <person name="Jando M."/>
            <person name="Mayilraj S."/>
            <person name="Glavina Del Rio T."/>
            <person name="Nolan M."/>
            <person name="Chen F."/>
            <person name="Lucas S."/>
            <person name="Tice H."/>
            <person name="Cheng J.F."/>
            <person name="Han C."/>
            <person name="Detter J.C."/>
            <person name="Bruce D."/>
            <person name="Goodwin L."/>
            <person name="Chain P."/>
            <person name="Pitluck S."/>
            <person name="Goker M."/>
            <person name="Ovchinikova G."/>
            <person name="Pati A."/>
            <person name="Ivanova N."/>
            <person name="Mavromatis K."/>
            <person name="Chen A."/>
            <person name="Palaniappan K."/>
            <person name="Land M."/>
            <person name="Hauser L."/>
            <person name="Chang Y.J."/>
            <person name="Jeffries C.D."/>
            <person name="Bristow J."/>
            <person name="Eisen J.A."/>
            <person name="Markowitz V."/>
            <person name="Hugenholtz P."/>
            <person name="Kyrpides N.C."/>
            <person name="Klenk H.P."/>
        </authorList>
    </citation>
    <scope>NUCLEOTIDE SEQUENCE [LARGE SCALE GENOMIC DNA]</scope>
    <source>
        <strain evidence="5">DSM 44728 / CIP 108903 / NRRL B-16338 / NBRC 102104 / LLR-40K-21</strain>
    </source>
</reference>
<gene>
    <name evidence="4" type="ordered locus">Snas_0301</name>
</gene>
<dbReference type="GO" id="GO:0008168">
    <property type="term" value="F:methyltransferase activity"/>
    <property type="evidence" value="ECO:0007669"/>
    <property type="project" value="UniProtKB-KW"/>
</dbReference>
<organism evidence="4 5">
    <name type="scientific">Stackebrandtia nassauensis (strain DSM 44728 / CIP 108903 / NRRL B-16338 / NBRC 102104 / LLR-40K-21)</name>
    <dbReference type="NCBI Taxonomy" id="446470"/>
    <lineage>
        <taxon>Bacteria</taxon>
        <taxon>Bacillati</taxon>
        <taxon>Actinomycetota</taxon>
        <taxon>Actinomycetes</taxon>
        <taxon>Glycomycetales</taxon>
        <taxon>Glycomycetaceae</taxon>
        <taxon>Stackebrandtia</taxon>
    </lineage>
</organism>
<dbReference type="AlphaFoldDB" id="D3Q349"/>
<dbReference type="EMBL" id="CP001778">
    <property type="protein sequence ID" value="ADD40019.1"/>
    <property type="molecule type" value="Genomic_DNA"/>
</dbReference>
<sequence length="243" mass="26824">MAAAYKHRPPYPTEVFDTLQELIVDEPRAVLDIGAGEGAIARPLATRVDRIDAVDVSAAMIAAGRQRPGGQAANIRWIHSDVESATLDGPYALVTAGASLHWMRWPDTMNRLVPLLSPNAKLAIVDHGPRDLPWQDELLAIIKRHSRNPDYDPSFSIVDFLVGQGLLDDIDKAEFGPTPFWQPVADYVEQFHSTATLAREHMSPREVREFDEAVEAAVSPWITDGRVKLPIVAKVVWGRPQAG</sequence>
<keyword evidence="1 4" id="KW-0489">Methyltransferase</keyword>
<name>D3Q349_STANL</name>
<dbReference type="SUPFAM" id="SSF53335">
    <property type="entry name" value="S-adenosyl-L-methionine-dependent methyltransferases"/>
    <property type="match status" value="1"/>
</dbReference>
<feature type="domain" description="Methyltransferase" evidence="3">
    <location>
        <begin position="30"/>
        <end position="116"/>
    </location>
</feature>
<evidence type="ECO:0000259" key="3">
    <source>
        <dbReference type="Pfam" id="PF13649"/>
    </source>
</evidence>
<dbReference type="InterPro" id="IPR051052">
    <property type="entry name" value="Diverse_substrate_MTase"/>
</dbReference>
<dbReference type="KEGG" id="sna:Snas_0301"/>
<dbReference type="Proteomes" id="UP000000844">
    <property type="component" value="Chromosome"/>
</dbReference>
<proteinExistence type="predicted"/>
<dbReference type="Pfam" id="PF13649">
    <property type="entry name" value="Methyltransf_25"/>
    <property type="match status" value="1"/>
</dbReference>
<dbReference type="InterPro" id="IPR041698">
    <property type="entry name" value="Methyltransf_25"/>
</dbReference>
<keyword evidence="2 4" id="KW-0808">Transferase</keyword>
<dbReference type="STRING" id="446470.Snas_0301"/>
<dbReference type="PANTHER" id="PTHR44942">
    <property type="entry name" value="METHYLTRANSF_11 DOMAIN-CONTAINING PROTEIN"/>
    <property type="match status" value="1"/>
</dbReference>
<protein>
    <submittedName>
        <fullName evidence="4">Methyltransferase type 12</fullName>
    </submittedName>
</protein>
<dbReference type="GO" id="GO:0032259">
    <property type="term" value="P:methylation"/>
    <property type="evidence" value="ECO:0007669"/>
    <property type="project" value="UniProtKB-KW"/>
</dbReference>
<dbReference type="Gene3D" id="3.40.50.150">
    <property type="entry name" value="Vaccinia Virus protein VP39"/>
    <property type="match status" value="1"/>
</dbReference>
<dbReference type="HOGENOM" id="CLU_1142044_0_0_11"/>
<evidence type="ECO:0000256" key="2">
    <source>
        <dbReference type="ARBA" id="ARBA00022679"/>
    </source>
</evidence>
<dbReference type="InterPro" id="IPR029063">
    <property type="entry name" value="SAM-dependent_MTases_sf"/>
</dbReference>
<evidence type="ECO:0000256" key="1">
    <source>
        <dbReference type="ARBA" id="ARBA00022603"/>
    </source>
</evidence>